<sequence length="76" mass="8997">PFTQICLFNFLLFQSLRRIHHISCFPRIMKLTSNLRSSCLSLLRHWNYRHVPPCLTVILILKVRKPEFQKASSLMG</sequence>
<dbReference type="AlphaFoldDB" id="A0A8C5ZRB4"/>
<protein>
    <submittedName>
        <fullName evidence="1">Uncharacterized protein</fullName>
    </submittedName>
</protein>
<accession>A0A8C5ZRB4</accession>
<evidence type="ECO:0000313" key="1">
    <source>
        <dbReference type="Ensembl" id="ENSMMMP00000019184.1"/>
    </source>
</evidence>
<dbReference type="Ensembl" id="ENSMMMT00000021791.1">
    <property type="protein sequence ID" value="ENSMMMP00000019184.1"/>
    <property type="gene ID" value="ENSMMMG00000016964.1"/>
</dbReference>
<name>A0A8C5ZRB4_MARMA</name>
<reference evidence="1" key="1">
    <citation type="submission" date="2025-08" db="UniProtKB">
        <authorList>
            <consortium name="Ensembl"/>
        </authorList>
    </citation>
    <scope>IDENTIFICATION</scope>
</reference>
<evidence type="ECO:0000313" key="2">
    <source>
        <dbReference type="Proteomes" id="UP000694407"/>
    </source>
</evidence>
<organism evidence="1 2">
    <name type="scientific">Marmota marmota marmota</name>
    <name type="common">Alpine marmot</name>
    <dbReference type="NCBI Taxonomy" id="9994"/>
    <lineage>
        <taxon>Eukaryota</taxon>
        <taxon>Metazoa</taxon>
        <taxon>Chordata</taxon>
        <taxon>Craniata</taxon>
        <taxon>Vertebrata</taxon>
        <taxon>Euteleostomi</taxon>
        <taxon>Mammalia</taxon>
        <taxon>Eutheria</taxon>
        <taxon>Euarchontoglires</taxon>
        <taxon>Glires</taxon>
        <taxon>Rodentia</taxon>
        <taxon>Sciuromorpha</taxon>
        <taxon>Sciuridae</taxon>
        <taxon>Xerinae</taxon>
        <taxon>Marmotini</taxon>
        <taxon>Marmota</taxon>
    </lineage>
</organism>
<keyword evidence="2" id="KW-1185">Reference proteome</keyword>
<dbReference type="Proteomes" id="UP000694407">
    <property type="component" value="Unplaced"/>
</dbReference>
<proteinExistence type="predicted"/>
<reference evidence="1" key="2">
    <citation type="submission" date="2025-09" db="UniProtKB">
        <authorList>
            <consortium name="Ensembl"/>
        </authorList>
    </citation>
    <scope>IDENTIFICATION</scope>
</reference>